<evidence type="ECO:0000313" key="2">
    <source>
        <dbReference type="Proteomes" id="UP000281474"/>
    </source>
</evidence>
<proteinExistence type="predicted"/>
<dbReference type="RefSeq" id="WP_121839605.1">
    <property type="nucleotide sequence ID" value="NZ_ML014793.1"/>
</dbReference>
<organism evidence="1 2">
    <name type="scientific">Parashewanella curva</name>
    <dbReference type="NCBI Taxonomy" id="2338552"/>
    <lineage>
        <taxon>Bacteria</taxon>
        <taxon>Pseudomonadati</taxon>
        <taxon>Pseudomonadota</taxon>
        <taxon>Gammaproteobacteria</taxon>
        <taxon>Alteromonadales</taxon>
        <taxon>Shewanellaceae</taxon>
        <taxon>Parashewanella</taxon>
    </lineage>
</organism>
<name>A0A3L8PWW2_9GAMM</name>
<keyword evidence="2" id="KW-1185">Reference proteome</keyword>
<evidence type="ECO:0000313" key="1">
    <source>
        <dbReference type="EMBL" id="RLV59103.1"/>
    </source>
</evidence>
<dbReference type="AlphaFoldDB" id="A0A3L8PWW2"/>
<gene>
    <name evidence="1" type="ORF">D5018_13920</name>
</gene>
<sequence length="254" mass="29069">MSVITSGFQPYDLSKLTQQRLCQIACATSKEEAAAMGWLDKLVDYVFRGNTKYDAITQLFENIAYVTDGSDHYNATHLGPNIPRKINGFDKPGYLRDDQIRRLYMLQHCLHGETPLADAIRIEFTPTHRIQQQSIQAETPTSQNYIFSIWIGDQSQALLEIPDIQPLDSDFQLSDDYLYSLTCQLAYQAAKLIREQQAGRMTEDNLSTQLQKLTSKFYRTVGGQQSLQQLRVQQILNTVKLSDNTTLLQLCYRQ</sequence>
<reference evidence="1 2" key="1">
    <citation type="submission" date="2018-09" db="EMBL/GenBank/DDBJ databases">
        <title>Phylogeny of the Shewanellaceae, and recommendation for two new genera, Pseudoshewanella and Parashewanella.</title>
        <authorList>
            <person name="Wang G."/>
        </authorList>
    </citation>
    <scope>NUCLEOTIDE SEQUENCE [LARGE SCALE GENOMIC DNA]</scope>
    <source>
        <strain evidence="1 2">C51</strain>
    </source>
</reference>
<dbReference type="Proteomes" id="UP000281474">
    <property type="component" value="Unassembled WGS sequence"/>
</dbReference>
<accession>A0A3L8PWW2</accession>
<comment type="caution">
    <text evidence="1">The sequence shown here is derived from an EMBL/GenBank/DDBJ whole genome shotgun (WGS) entry which is preliminary data.</text>
</comment>
<dbReference type="EMBL" id="QZEI01000044">
    <property type="protein sequence ID" value="RLV59103.1"/>
    <property type="molecule type" value="Genomic_DNA"/>
</dbReference>
<protein>
    <submittedName>
        <fullName evidence="1">Uncharacterized protein</fullName>
    </submittedName>
</protein>